<dbReference type="Gene3D" id="1.10.30.50">
    <property type="match status" value="1"/>
</dbReference>
<protein>
    <submittedName>
        <fullName evidence="3">HNH endonuclease</fullName>
    </submittedName>
</protein>
<feature type="compositionally biased region" description="Low complexity" evidence="1">
    <location>
        <begin position="330"/>
        <end position="345"/>
    </location>
</feature>
<organism evidence="3 4">
    <name type="scientific">Microbacterium enclense</name>
    <dbReference type="NCBI Taxonomy" id="993073"/>
    <lineage>
        <taxon>Bacteria</taxon>
        <taxon>Bacillati</taxon>
        <taxon>Actinomycetota</taxon>
        <taxon>Actinomycetes</taxon>
        <taxon>Micrococcales</taxon>
        <taxon>Microbacteriaceae</taxon>
        <taxon>Microbacterium</taxon>
    </lineage>
</organism>
<accession>A0A443JKZ4</accession>
<feature type="region of interest" description="Disordered" evidence="1">
    <location>
        <begin position="307"/>
        <end position="345"/>
    </location>
</feature>
<proteinExistence type="predicted"/>
<dbReference type="EMBL" id="RBZY01000010">
    <property type="protein sequence ID" value="RWR21307.1"/>
    <property type="molecule type" value="Genomic_DNA"/>
</dbReference>
<keyword evidence="3" id="KW-0255">Endonuclease</keyword>
<dbReference type="SMART" id="SM00507">
    <property type="entry name" value="HNHc"/>
    <property type="match status" value="1"/>
</dbReference>
<name>A0A443JKZ4_9MICO</name>
<dbReference type="Pfam" id="PF02720">
    <property type="entry name" value="DUF222"/>
    <property type="match status" value="1"/>
</dbReference>
<reference evidence="3 4" key="1">
    <citation type="journal article" date="2018" name="Front. Microbiol.">
        <title>Novel Insights Into Bacterial Dimethylsulfoniopropionate Catabolism in the East China Sea.</title>
        <authorList>
            <person name="Liu J."/>
            <person name="Liu J."/>
            <person name="Zhang S.H."/>
            <person name="Liang J."/>
            <person name="Lin H."/>
            <person name="Song D."/>
            <person name="Yang G.P."/>
            <person name="Todd J.D."/>
            <person name="Zhang X.H."/>
        </authorList>
    </citation>
    <scope>NUCLEOTIDE SEQUENCE [LARGE SCALE GENOMIC DNA]</scope>
    <source>
        <strain evidence="3 4">ZYFD042</strain>
    </source>
</reference>
<feature type="domain" description="HNH nuclease" evidence="2">
    <location>
        <begin position="415"/>
        <end position="467"/>
    </location>
</feature>
<evidence type="ECO:0000256" key="1">
    <source>
        <dbReference type="SAM" id="MobiDB-lite"/>
    </source>
</evidence>
<dbReference type="Proteomes" id="UP000285970">
    <property type="component" value="Unassembled WGS sequence"/>
</dbReference>
<sequence>MEFPAPPSERSHSTDAWSGMPRPGDGVLQSDADTAWAIALGLLDDDDPETDSGCASSHGPAALLDRLEESCAARHRVTAAEYDLIFRILQDAADDPDTWVGPDPTLDGLWHDPRGRTIAAVRRDRLDLAERAAVAEIAVRLRLAEQTVRTRGAQAAVLRERCARIWAAFTEGLVSERHAVETARLAATLPTEPASWEAFDTGAIERALRLSPARFATSARALRERVHAESLETRHCRARTDRGVWMTAELDGMATLTAFLPADRAAAAMNHLDRTARHLATAEGDDRTLAQLRADVFADLLVGAGQPSDAAADAPPATVDAAGQDSPQLATPRPTLRAAGTPTAPARPSVVVTIPALTLLDADDAPATLDGYGPIDLDTARRLAGEAPSWIRVLTHPVTGVPLALDRTTYRVPAALRRWLGISSPTCAFPGCGRPARDCDLDHLHAFSDGGTTADDNLDPECRHHHRMRHETRWAASRDPDTGDLAWTTPLGARIDADPPPF</sequence>
<feature type="region of interest" description="Disordered" evidence="1">
    <location>
        <begin position="1"/>
        <end position="29"/>
    </location>
</feature>
<evidence type="ECO:0000259" key="2">
    <source>
        <dbReference type="SMART" id="SM00507"/>
    </source>
</evidence>
<keyword evidence="3" id="KW-0378">Hydrolase</keyword>
<evidence type="ECO:0000313" key="4">
    <source>
        <dbReference type="Proteomes" id="UP000285970"/>
    </source>
</evidence>
<dbReference type="RefSeq" id="WP_128216877.1">
    <property type="nucleotide sequence ID" value="NZ_RBZY01000010.1"/>
</dbReference>
<gene>
    <name evidence="3" type="ORF">D8Y23_03985</name>
</gene>
<dbReference type="InterPro" id="IPR003615">
    <property type="entry name" value="HNH_nuc"/>
</dbReference>
<dbReference type="GO" id="GO:0004519">
    <property type="term" value="F:endonuclease activity"/>
    <property type="evidence" value="ECO:0007669"/>
    <property type="project" value="UniProtKB-KW"/>
</dbReference>
<evidence type="ECO:0000313" key="3">
    <source>
        <dbReference type="EMBL" id="RWR21307.1"/>
    </source>
</evidence>
<dbReference type="InterPro" id="IPR003870">
    <property type="entry name" value="DUF222"/>
</dbReference>
<feature type="compositionally biased region" description="Low complexity" evidence="1">
    <location>
        <begin position="307"/>
        <end position="323"/>
    </location>
</feature>
<dbReference type="CDD" id="cd00085">
    <property type="entry name" value="HNHc"/>
    <property type="match status" value="1"/>
</dbReference>
<dbReference type="OrthoDB" id="3261064at2"/>
<keyword evidence="3" id="KW-0540">Nuclease</keyword>
<comment type="caution">
    <text evidence="3">The sequence shown here is derived from an EMBL/GenBank/DDBJ whole genome shotgun (WGS) entry which is preliminary data.</text>
</comment>
<dbReference type="AlphaFoldDB" id="A0A443JKZ4"/>